<feature type="transmembrane region" description="Helical" evidence="1">
    <location>
        <begin position="295"/>
        <end position="312"/>
    </location>
</feature>
<feature type="transmembrane region" description="Helical" evidence="1">
    <location>
        <begin position="363"/>
        <end position="380"/>
    </location>
</feature>
<protein>
    <recommendedName>
        <fullName evidence="3">DUF2723 domain-containing protein</fullName>
    </recommendedName>
</protein>
<dbReference type="OrthoDB" id="197432at2759"/>
<dbReference type="KEGG" id="obi:106881889"/>
<feature type="transmembrane region" description="Helical" evidence="1">
    <location>
        <begin position="151"/>
        <end position="177"/>
    </location>
</feature>
<sequence length="681" mass="78463">MDYFSITMAIGLLSLYIKTLYPDISGGDTGELLSSACQFGVSHPPGYPLFTMLASFAIKCCSYRSPAWRANLLTATFSAVAGGVLSHTILKETGQPSAALLAVALFSVNRLTWHWSVTAEVFSLNNLFLSIITYLSFMLENAVQPARKLKLARIGAFVSALCLCNQHTSFVYLLYLIPWVIFKLYRAGLFRLTNLLSLLVSFILGLLPYLYLPISAHLNVAKWTWGDQRTVMGFWTHLMRSEYGTFSLGKDEVGLGLVTGLKFYMIHEWFTLTPVAIILFGMSMWCIVRRLYTGYSCPLVHLLMFVSYLVFFSWRANLNIDNPLFLGVVERFWMQASMVLVFLASLTYGDLNNQIKSSFFRRMFFFASMILLVFQVHRNFTYCNKSNATVVHDFSNTVLRSFPPNSTVLTRGDLSSATFGYLHFCKNVRSDLKLFDQELLTYEWALPMLRKHHNRIDFPGDFLHLKNKRHPDGRRSFTFAKFLNVNYANGPIFACIGVQEYEPSWKKGYKLWPFGVCSQFVQKKEHMVLKKWVRQTGYIAFNWTHSYTGFAETSWEKVATDEMWNAKIGTALHMYDTAELSKNVKEKKKLLLLAYQVYSDAISWHDNFPPFWHKNYALVCTKLLNVEHTLDKDLLLKKSIYHLQFYVDSKPEDDQLQNIVDAIRSLKRYGRQIRDKITKTT</sequence>
<feature type="transmembrane region" description="Helical" evidence="1">
    <location>
        <begin position="120"/>
        <end position="139"/>
    </location>
</feature>
<keyword evidence="1" id="KW-0472">Membrane</keyword>
<dbReference type="Pfam" id="PF11028">
    <property type="entry name" value="TMEM260-like"/>
    <property type="match status" value="1"/>
</dbReference>
<accession>A0A0L8FQ20</accession>
<keyword evidence="1" id="KW-0812">Transmembrane</keyword>
<evidence type="ECO:0000313" key="2">
    <source>
        <dbReference type="EMBL" id="KOF66816.1"/>
    </source>
</evidence>
<dbReference type="EMBL" id="KQ427657">
    <property type="protein sequence ID" value="KOF66816.1"/>
    <property type="molecule type" value="Genomic_DNA"/>
</dbReference>
<dbReference type="AlphaFoldDB" id="A0A0L8FQ20"/>
<dbReference type="InterPro" id="IPR052724">
    <property type="entry name" value="GT117_domain-containing"/>
</dbReference>
<dbReference type="PANTHER" id="PTHR16214">
    <property type="entry name" value="TRANSMEMBRANE PROTEIN 260"/>
    <property type="match status" value="1"/>
</dbReference>
<dbReference type="PANTHER" id="PTHR16214:SF3">
    <property type="entry name" value="TRANSMEMBRANE PROTEIN 260"/>
    <property type="match status" value="1"/>
</dbReference>
<organism evidence="2">
    <name type="scientific">Octopus bimaculoides</name>
    <name type="common">California two-spotted octopus</name>
    <dbReference type="NCBI Taxonomy" id="37653"/>
    <lineage>
        <taxon>Eukaryota</taxon>
        <taxon>Metazoa</taxon>
        <taxon>Spiralia</taxon>
        <taxon>Lophotrochozoa</taxon>
        <taxon>Mollusca</taxon>
        <taxon>Cephalopoda</taxon>
        <taxon>Coleoidea</taxon>
        <taxon>Octopodiformes</taxon>
        <taxon>Octopoda</taxon>
        <taxon>Incirrata</taxon>
        <taxon>Octopodidae</taxon>
        <taxon>Octopus</taxon>
    </lineage>
</organism>
<feature type="transmembrane region" description="Helical" evidence="1">
    <location>
        <begin position="269"/>
        <end position="288"/>
    </location>
</feature>
<evidence type="ECO:0000256" key="1">
    <source>
        <dbReference type="SAM" id="Phobius"/>
    </source>
</evidence>
<dbReference type="InterPro" id="IPR021280">
    <property type="entry name" value="TMEM260-like"/>
</dbReference>
<gene>
    <name evidence="2" type="ORF">OCBIM_22011162mg</name>
</gene>
<proteinExistence type="predicted"/>
<feature type="transmembrane region" description="Helical" evidence="1">
    <location>
        <begin position="332"/>
        <end position="351"/>
    </location>
</feature>
<feature type="transmembrane region" description="Helical" evidence="1">
    <location>
        <begin position="189"/>
        <end position="211"/>
    </location>
</feature>
<dbReference type="OMA" id="HSVNLMC"/>
<reference evidence="2" key="1">
    <citation type="submission" date="2015-07" db="EMBL/GenBank/DDBJ databases">
        <title>MeaNS - Measles Nucleotide Surveillance Program.</title>
        <authorList>
            <person name="Tran T."/>
            <person name="Druce J."/>
        </authorList>
    </citation>
    <scope>NUCLEOTIDE SEQUENCE</scope>
    <source>
        <strain evidence="2">UCB-OBI-ISO-001</strain>
        <tissue evidence="2">Gonad</tissue>
    </source>
</reference>
<keyword evidence="1" id="KW-1133">Transmembrane helix</keyword>
<name>A0A0L8FQ20_OCTBM</name>
<evidence type="ECO:0008006" key="3">
    <source>
        <dbReference type="Google" id="ProtNLM"/>
    </source>
</evidence>